<protein>
    <submittedName>
        <fullName evidence="1">Uncharacterized protein</fullName>
    </submittedName>
</protein>
<reference evidence="1 2" key="1">
    <citation type="journal article" date="2024" name="G3 (Bethesda)">
        <title>Genome assembly of Hibiscus sabdariffa L. provides insights into metabolisms of medicinal natural products.</title>
        <authorList>
            <person name="Kim T."/>
        </authorList>
    </citation>
    <scope>NUCLEOTIDE SEQUENCE [LARGE SCALE GENOMIC DNA]</scope>
    <source>
        <strain evidence="1">TK-2024</strain>
        <tissue evidence="1">Old leaves</tissue>
    </source>
</reference>
<keyword evidence="2" id="KW-1185">Reference proteome</keyword>
<evidence type="ECO:0000313" key="2">
    <source>
        <dbReference type="Proteomes" id="UP001396334"/>
    </source>
</evidence>
<comment type="caution">
    <text evidence="1">The sequence shown here is derived from an EMBL/GenBank/DDBJ whole genome shotgun (WGS) entry which is preliminary data.</text>
</comment>
<name>A0ABR2S7H7_9ROSI</name>
<dbReference type="EMBL" id="JBBPBN010000016">
    <property type="protein sequence ID" value="KAK9020884.1"/>
    <property type="molecule type" value="Genomic_DNA"/>
</dbReference>
<gene>
    <name evidence="1" type="ORF">V6N11_010896</name>
</gene>
<organism evidence="1 2">
    <name type="scientific">Hibiscus sabdariffa</name>
    <name type="common">roselle</name>
    <dbReference type="NCBI Taxonomy" id="183260"/>
    <lineage>
        <taxon>Eukaryota</taxon>
        <taxon>Viridiplantae</taxon>
        <taxon>Streptophyta</taxon>
        <taxon>Embryophyta</taxon>
        <taxon>Tracheophyta</taxon>
        <taxon>Spermatophyta</taxon>
        <taxon>Magnoliopsida</taxon>
        <taxon>eudicotyledons</taxon>
        <taxon>Gunneridae</taxon>
        <taxon>Pentapetalae</taxon>
        <taxon>rosids</taxon>
        <taxon>malvids</taxon>
        <taxon>Malvales</taxon>
        <taxon>Malvaceae</taxon>
        <taxon>Malvoideae</taxon>
        <taxon>Hibiscus</taxon>
    </lineage>
</organism>
<accession>A0ABR2S7H7</accession>
<sequence length="89" mass="10011">MLVLNRTHNAMEEVKVIRRVAVTFPWQQQIVMSEMSHLSKHSYAKLHVPSGTLQMYHFLPGVESVISSPTVNSAAKAKKATSAMMWTVE</sequence>
<proteinExistence type="predicted"/>
<evidence type="ECO:0000313" key="1">
    <source>
        <dbReference type="EMBL" id="KAK9020884.1"/>
    </source>
</evidence>
<dbReference type="Proteomes" id="UP001396334">
    <property type="component" value="Unassembled WGS sequence"/>
</dbReference>